<dbReference type="PROSITE" id="PS50949">
    <property type="entry name" value="HTH_GNTR"/>
    <property type="match status" value="1"/>
</dbReference>
<dbReference type="AlphaFoldDB" id="A0A3N1CVW5"/>
<evidence type="ECO:0000256" key="2">
    <source>
        <dbReference type="ARBA" id="ARBA00023125"/>
    </source>
</evidence>
<dbReference type="SMART" id="SM00345">
    <property type="entry name" value="HTH_GNTR"/>
    <property type="match status" value="1"/>
</dbReference>
<dbReference type="SUPFAM" id="SSF46785">
    <property type="entry name" value="Winged helix' DNA-binding domain"/>
    <property type="match status" value="1"/>
</dbReference>
<dbReference type="PANTHER" id="PTHR43537">
    <property type="entry name" value="TRANSCRIPTIONAL REGULATOR, GNTR FAMILY"/>
    <property type="match status" value="1"/>
</dbReference>
<dbReference type="Pfam" id="PF07729">
    <property type="entry name" value="FCD"/>
    <property type="match status" value="1"/>
</dbReference>
<dbReference type="Proteomes" id="UP000272400">
    <property type="component" value="Unassembled WGS sequence"/>
</dbReference>
<dbReference type="Gene3D" id="1.20.120.530">
    <property type="entry name" value="GntR ligand-binding domain-like"/>
    <property type="match status" value="1"/>
</dbReference>
<dbReference type="Pfam" id="PF00392">
    <property type="entry name" value="GntR"/>
    <property type="match status" value="1"/>
</dbReference>
<dbReference type="InterPro" id="IPR008920">
    <property type="entry name" value="TF_FadR/GntR_C"/>
</dbReference>
<comment type="caution">
    <text evidence="5">The sequence shown here is derived from an EMBL/GenBank/DDBJ whole genome shotgun (WGS) entry which is preliminary data.</text>
</comment>
<dbReference type="InterPro" id="IPR000524">
    <property type="entry name" value="Tscrpt_reg_HTH_GntR"/>
</dbReference>
<keyword evidence="1" id="KW-0805">Transcription regulation</keyword>
<organism evidence="5 6">
    <name type="scientific">Actinocorallia herbida</name>
    <dbReference type="NCBI Taxonomy" id="58109"/>
    <lineage>
        <taxon>Bacteria</taxon>
        <taxon>Bacillati</taxon>
        <taxon>Actinomycetota</taxon>
        <taxon>Actinomycetes</taxon>
        <taxon>Streptosporangiales</taxon>
        <taxon>Thermomonosporaceae</taxon>
        <taxon>Actinocorallia</taxon>
    </lineage>
</organism>
<evidence type="ECO:0000313" key="5">
    <source>
        <dbReference type="EMBL" id="ROO85427.1"/>
    </source>
</evidence>
<protein>
    <submittedName>
        <fullName evidence="5">DNA-binding GntR family transcriptional regulator</fullName>
    </submittedName>
</protein>
<dbReference type="RefSeq" id="WP_211359721.1">
    <property type="nucleotide sequence ID" value="NZ_RJKE01000001.1"/>
</dbReference>
<dbReference type="SMART" id="SM00895">
    <property type="entry name" value="FCD"/>
    <property type="match status" value="1"/>
</dbReference>
<feature type="domain" description="HTH gntR-type" evidence="4">
    <location>
        <begin position="6"/>
        <end position="72"/>
    </location>
</feature>
<dbReference type="PANTHER" id="PTHR43537:SF5">
    <property type="entry name" value="UXU OPERON TRANSCRIPTIONAL REGULATOR"/>
    <property type="match status" value="1"/>
</dbReference>
<accession>A0A3N1CVW5</accession>
<reference evidence="5 6" key="1">
    <citation type="submission" date="2018-11" db="EMBL/GenBank/DDBJ databases">
        <title>Sequencing the genomes of 1000 actinobacteria strains.</title>
        <authorList>
            <person name="Klenk H.-P."/>
        </authorList>
    </citation>
    <scope>NUCLEOTIDE SEQUENCE [LARGE SCALE GENOMIC DNA]</scope>
    <source>
        <strain evidence="5 6">DSM 44254</strain>
    </source>
</reference>
<evidence type="ECO:0000256" key="3">
    <source>
        <dbReference type="ARBA" id="ARBA00023163"/>
    </source>
</evidence>
<dbReference type="InterPro" id="IPR036388">
    <property type="entry name" value="WH-like_DNA-bd_sf"/>
</dbReference>
<keyword evidence="2 5" id="KW-0238">DNA-binding</keyword>
<dbReference type="SUPFAM" id="SSF48008">
    <property type="entry name" value="GntR ligand-binding domain-like"/>
    <property type="match status" value="1"/>
</dbReference>
<dbReference type="GO" id="GO:0003700">
    <property type="term" value="F:DNA-binding transcription factor activity"/>
    <property type="evidence" value="ECO:0007669"/>
    <property type="project" value="InterPro"/>
</dbReference>
<evidence type="ECO:0000259" key="4">
    <source>
        <dbReference type="PROSITE" id="PS50949"/>
    </source>
</evidence>
<sequence>MTETPHPDRLTHYWQLRQDILDGAFPRDSPLLETSLSARYGTSRAPIREALGLLEHDGLIERAVRGYRVRSGRPEDVVEIYEARIALEAEAAGAAALRRTDLDLARLARQHDLCRTAPDDATGRAGHFRFHEALWQAAHNVTITSLLERLTTRLRIYDSGPPASYGDPDLLNAEHEQIMAALRARDAETARAEMRGHLQRSLDLRIQSIAEEN</sequence>
<name>A0A3N1CVW5_9ACTN</name>
<proteinExistence type="predicted"/>
<dbReference type="InterPro" id="IPR011711">
    <property type="entry name" value="GntR_C"/>
</dbReference>
<dbReference type="Gene3D" id="1.10.10.10">
    <property type="entry name" value="Winged helix-like DNA-binding domain superfamily/Winged helix DNA-binding domain"/>
    <property type="match status" value="1"/>
</dbReference>
<dbReference type="InterPro" id="IPR036390">
    <property type="entry name" value="WH_DNA-bd_sf"/>
</dbReference>
<keyword evidence="3" id="KW-0804">Transcription</keyword>
<evidence type="ECO:0000313" key="6">
    <source>
        <dbReference type="Proteomes" id="UP000272400"/>
    </source>
</evidence>
<keyword evidence="6" id="KW-1185">Reference proteome</keyword>
<dbReference type="EMBL" id="RJKE01000001">
    <property type="protein sequence ID" value="ROO85427.1"/>
    <property type="molecule type" value="Genomic_DNA"/>
</dbReference>
<evidence type="ECO:0000256" key="1">
    <source>
        <dbReference type="ARBA" id="ARBA00023015"/>
    </source>
</evidence>
<dbReference type="GO" id="GO:0003677">
    <property type="term" value="F:DNA binding"/>
    <property type="evidence" value="ECO:0007669"/>
    <property type="project" value="UniProtKB-KW"/>
</dbReference>
<gene>
    <name evidence="5" type="ORF">EDD29_2971</name>
</gene>